<dbReference type="GO" id="GO:0005829">
    <property type="term" value="C:cytosol"/>
    <property type="evidence" value="ECO:0007669"/>
    <property type="project" value="TreeGrafter"/>
</dbReference>
<dbReference type="GO" id="GO:0003677">
    <property type="term" value="F:DNA binding"/>
    <property type="evidence" value="ECO:0007669"/>
    <property type="project" value="UniProtKB-KW"/>
</dbReference>
<dbReference type="eggNOG" id="COG0583">
    <property type="taxonomic scope" value="Bacteria"/>
</dbReference>
<dbReference type="KEGG" id="bpt:Bpet1870"/>
<dbReference type="SUPFAM" id="SSF53850">
    <property type="entry name" value="Periplasmic binding protein-like II"/>
    <property type="match status" value="1"/>
</dbReference>
<dbReference type="PANTHER" id="PTHR30419:SF2">
    <property type="entry name" value="LYSR FAMILY TRANSCRIPTIONAL REGULATOR"/>
    <property type="match status" value="1"/>
</dbReference>
<proteinExistence type="inferred from homology"/>
<sequence>MRFDLTDLRLFLRIHEAGSITGGAQRAHMTLASASERVRGMEDTLGVPLLVRQRHGVRVTAAGRTLLHHARAVLQQVERMHGELDQYGHGIRGHVRLLCNTAALSEYLPDALCGFLAQHPRISVDVQERPSDDIADAMRAGAADIGIVADSADPQGLNTYPFRPDPLVLVVARGHVLAQSASVGLAEISAHDFIGLAEGSALQEHIALHARRAGAALNYRVRLHSFDAICRLVGGGIGIGIVPRAAARRCARATGIKAVALDAPWAQRHLLLCVRHADDLPAYARQMLRYLQDTAPPARTRPT</sequence>
<protein>
    <submittedName>
        <fullName evidence="6">Transcriptional regulator, LysR-family</fullName>
    </submittedName>
</protein>
<gene>
    <name evidence="6" type="ordered locus">Bpet1870</name>
</gene>
<dbReference type="Gene3D" id="3.40.190.290">
    <property type="match status" value="1"/>
</dbReference>
<dbReference type="InterPro" id="IPR036388">
    <property type="entry name" value="WH-like_DNA-bd_sf"/>
</dbReference>
<dbReference type="PANTHER" id="PTHR30419">
    <property type="entry name" value="HTH-TYPE TRANSCRIPTIONAL REGULATOR YBHD"/>
    <property type="match status" value="1"/>
</dbReference>
<dbReference type="PROSITE" id="PS50931">
    <property type="entry name" value="HTH_LYSR"/>
    <property type="match status" value="1"/>
</dbReference>
<evidence type="ECO:0000256" key="1">
    <source>
        <dbReference type="ARBA" id="ARBA00009437"/>
    </source>
</evidence>
<dbReference type="EMBL" id="AM902716">
    <property type="protein sequence ID" value="CAP42209.1"/>
    <property type="molecule type" value="Genomic_DNA"/>
</dbReference>
<accession>A9IJF3</accession>
<dbReference type="SUPFAM" id="SSF46785">
    <property type="entry name" value="Winged helix' DNA-binding domain"/>
    <property type="match status" value="1"/>
</dbReference>
<dbReference type="InterPro" id="IPR036390">
    <property type="entry name" value="WH_DNA-bd_sf"/>
</dbReference>
<dbReference type="InterPro" id="IPR050950">
    <property type="entry name" value="HTH-type_LysR_regulators"/>
</dbReference>
<keyword evidence="4" id="KW-0804">Transcription</keyword>
<evidence type="ECO:0000313" key="7">
    <source>
        <dbReference type="Proteomes" id="UP000001225"/>
    </source>
</evidence>
<evidence type="ECO:0000256" key="2">
    <source>
        <dbReference type="ARBA" id="ARBA00023015"/>
    </source>
</evidence>
<dbReference type="Proteomes" id="UP000001225">
    <property type="component" value="Chromosome"/>
</dbReference>
<keyword evidence="2" id="KW-0805">Transcription regulation</keyword>
<dbReference type="STRING" id="94624.Bpet1870"/>
<name>A9IJF3_BORPD</name>
<keyword evidence="3" id="KW-0238">DNA-binding</keyword>
<dbReference type="Pfam" id="PF00126">
    <property type="entry name" value="HTH_1"/>
    <property type="match status" value="1"/>
</dbReference>
<dbReference type="Gene3D" id="1.10.10.10">
    <property type="entry name" value="Winged helix-like DNA-binding domain superfamily/Winged helix DNA-binding domain"/>
    <property type="match status" value="1"/>
</dbReference>
<dbReference type="Pfam" id="PF03466">
    <property type="entry name" value="LysR_substrate"/>
    <property type="match status" value="1"/>
</dbReference>
<evidence type="ECO:0000256" key="3">
    <source>
        <dbReference type="ARBA" id="ARBA00023125"/>
    </source>
</evidence>
<dbReference type="InterPro" id="IPR005119">
    <property type="entry name" value="LysR_subst-bd"/>
</dbReference>
<reference evidence="6 7" key="1">
    <citation type="journal article" date="2008" name="BMC Genomics">
        <title>The missing link: Bordetella petrii is endowed with both the metabolic versatility of environmental bacteria and virulence traits of pathogenic Bordetellae.</title>
        <authorList>
            <person name="Gross R."/>
            <person name="Guzman C.A."/>
            <person name="Sebaihia M."/>
            <person name="Martins Dos Santos V.A."/>
            <person name="Pieper D.H."/>
            <person name="Koebnik R."/>
            <person name="Lechner M."/>
            <person name="Bartels D."/>
            <person name="Buhrmester J."/>
            <person name="Choudhuri J.V."/>
            <person name="Ebensen T."/>
            <person name="Gaigalat L."/>
            <person name="Herrmann S."/>
            <person name="Khachane A.N."/>
            <person name="Larisch C."/>
            <person name="Link S."/>
            <person name="Linke B."/>
            <person name="Meyer F."/>
            <person name="Mormann S."/>
            <person name="Nakunst D."/>
            <person name="Rueckert C."/>
            <person name="Schneiker-Bekel S."/>
            <person name="Schulze K."/>
            <person name="Vorhoelter F.J."/>
            <person name="Yevsa T."/>
            <person name="Engle J.T."/>
            <person name="Goldman W.E."/>
            <person name="Puehler A."/>
            <person name="Goebel U.B."/>
            <person name="Goesmann A."/>
            <person name="Bloecker H."/>
            <person name="Kaiser O."/>
            <person name="Martinez-Arias R."/>
        </authorList>
    </citation>
    <scope>NUCLEOTIDE SEQUENCE [LARGE SCALE GENOMIC DNA]</scope>
    <source>
        <strain evidence="7">ATCC BAA-461 / DSM 12804 / CCUG 43448 / CIP 107267 / Se-1111R</strain>
    </source>
</reference>
<dbReference type="AlphaFoldDB" id="A9IJF3"/>
<dbReference type="CDD" id="cd08421">
    <property type="entry name" value="PBP2_LTTR_like_1"/>
    <property type="match status" value="1"/>
</dbReference>
<dbReference type="GO" id="GO:0003700">
    <property type="term" value="F:DNA-binding transcription factor activity"/>
    <property type="evidence" value="ECO:0007669"/>
    <property type="project" value="InterPro"/>
</dbReference>
<evidence type="ECO:0000259" key="5">
    <source>
        <dbReference type="PROSITE" id="PS50931"/>
    </source>
</evidence>
<keyword evidence="7" id="KW-1185">Reference proteome</keyword>
<organism evidence="6 7">
    <name type="scientific">Bordetella petrii (strain ATCC BAA-461 / DSM 12804 / CCUG 43448 / CIP 107267 / Se-1111R)</name>
    <dbReference type="NCBI Taxonomy" id="340100"/>
    <lineage>
        <taxon>Bacteria</taxon>
        <taxon>Pseudomonadati</taxon>
        <taxon>Pseudomonadota</taxon>
        <taxon>Betaproteobacteria</taxon>
        <taxon>Burkholderiales</taxon>
        <taxon>Alcaligenaceae</taxon>
        <taxon>Bordetella</taxon>
    </lineage>
</organism>
<dbReference type="InterPro" id="IPR000847">
    <property type="entry name" value="LysR_HTH_N"/>
</dbReference>
<evidence type="ECO:0000256" key="4">
    <source>
        <dbReference type="ARBA" id="ARBA00023163"/>
    </source>
</evidence>
<comment type="similarity">
    <text evidence="1">Belongs to the LysR transcriptional regulatory family.</text>
</comment>
<feature type="domain" description="HTH lysR-type" evidence="5">
    <location>
        <begin position="3"/>
        <end position="60"/>
    </location>
</feature>
<evidence type="ECO:0000313" key="6">
    <source>
        <dbReference type="EMBL" id="CAP42209.1"/>
    </source>
</evidence>